<dbReference type="EMBL" id="CACVAX010000009">
    <property type="protein sequence ID" value="CAA6804010.1"/>
    <property type="molecule type" value="Genomic_DNA"/>
</dbReference>
<accession>A0A6S6S340</accession>
<protein>
    <submittedName>
        <fullName evidence="1">Uncharacterized protein</fullName>
    </submittedName>
</protein>
<organism evidence="1">
    <name type="scientific">uncultured Sulfurovum sp</name>
    <dbReference type="NCBI Taxonomy" id="269237"/>
    <lineage>
        <taxon>Bacteria</taxon>
        <taxon>Pseudomonadati</taxon>
        <taxon>Campylobacterota</taxon>
        <taxon>Epsilonproteobacteria</taxon>
        <taxon>Campylobacterales</taxon>
        <taxon>Sulfurovaceae</taxon>
        <taxon>Sulfurovum</taxon>
        <taxon>environmental samples</taxon>
    </lineage>
</organism>
<name>A0A6S6S340_9BACT</name>
<gene>
    <name evidence="1" type="ORF">HELGO_WM29238</name>
</gene>
<evidence type="ECO:0000313" key="1">
    <source>
        <dbReference type="EMBL" id="CAA6804010.1"/>
    </source>
</evidence>
<reference evidence="1" key="1">
    <citation type="submission" date="2020-01" db="EMBL/GenBank/DDBJ databases">
        <authorList>
            <person name="Meier V. D."/>
            <person name="Meier V D."/>
        </authorList>
    </citation>
    <scope>NUCLEOTIDE SEQUENCE</scope>
    <source>
        <strain evidence="1">HLG_WM_MAG_04</strain>
    </source>
</reference>
<dbReference type="AlphaFoldDB" id="A0A6S6S340"/>
<proteinExistence type="predicted"/>
<sequence length="35" mass="3926">EKKPSINFAQNDRDLLLLTIDNGFTNNDSMGLMTV</sequence>
<feature type="non-terminal residue" evidence="1">
    <location>
        <position position="1"/>
    </location>
</feature>